<keyword evidence="2" id="KW-0560">Oxidoreductase</keyword>
<dbReference type="GeneID" id="41981009"/>
<dbReference type="PANTHER" id="PTHR43761:SF1">
    <property type="entry name" value="D-ISOMER SPECIFIC 2-HYDROXYACID DEHYDROGENASE CATALYTIC DOMAIN-CONTAINING PROTEIN-RELATED"/>
    <property type="match status" value="1"/>
</dbReference>
<keyword evidence="7" id="KW-1185">Reference proteome</keyword>
<dbReference type="PANTHER" id="PTHR43761">
    <property type="entry name" value="D-ISOMER SPECIFIC 2-HYDROXYACID DEHYDROGENASE FAMILY PROTEIN (AFU_ORTHOLOGUE AFUA_1G13630)"/>
    <property type="match status" value="1"/>
</dbReference>
<name>A0A8H8U422_9HELO</name>
<evidence type="ECO:0000256" key="1">
    <source>
        <dbReference type="ARBA" id="ARBA00005854"/>
    </source>
</evidence>
<dbReference type="InterPro" id="IPR006140">
    <property type="entry name" value="D-isomer_DH_NAD-bd"/>
</dbReference>
<evidence type="ECO:0000256" key="2">
    <source>
        <dbReference type="ARBA" id="ARBA00023002"/>
    </source>
</evidence>
<dbReference type="Proteomes" id="UP000431533">
    <property type="component" value="Unassembled WGS sequence"/>
</dbReference>
<dbReference type="Pfam" id="PF02826">
    <property type="entry name" value="2-Hacid_dh_C"/>
    <property type="match status" value="1"/>
</dbReference>
<feature type="domain" description="D-isomer specific 2-hydroxyacid dehydrogenase NAD-binding" evidence="5">
    <location>
        <begin position="1"/>
        <end position="132"/>
    </location>
</feature>
<comment type="similarity">
    <text evidence="1">Belongs to the D-isomer specific 2-hydroxyacid dehydrogenase family.</text>
</comment>
<organism evidence="6 7">
    <name type="scientific">Lachnellula hyalina</name>
    <dbReference type="NCBI Taxonomy" id="1316788"/>
    <lineage>
        <taxon>Eukaryota</taxon>
        <taxon>Fungi</taxon>
        <taxon>Dikarya</taxon>
        <taxon>Ascomycota</taxon>
        <taxon>Pezizomycotina</taxon>
        <taxon>Leotiomycetes</taxon>
        <taxon>Helotiales</taxon>
        <taxon>Lachnaceae</taxon>
        <taxon>Lachnellula</taxon>
    </lineage>
</organism>
<evidence type="ECO:0000313" key="6">
    <source>
        <dbReference type="EMBL" id="TVY30883.1"/>
    </source>
</evidence>
<evidence type="ECO:0000256" key="3">
    <source>
        <dbReference type="ARBA" id="ARBA00023027"/>
    </source>
</evidence>
<protein>
    <submittedName>
        <fullName evidence="6">Putative 2-hydroxyacid dehydrogenase</fullName>
    </submittedName>
</protein>
<dbReference type="InterPro" id="IPR029753">
    <property type="entry name" value="D-isomer_DH_CS"/>
</dbReference>
<dbReference type="SUPFAM" id="SSF51735">
    <property type="entry name" value="NAD(P)-binding Rossmann-fold domains"/>
    <property type="match status" value="1"/>
</dbReference>
<dbReference type="InterPro" id="IPR036291">
    <property type="entry name" value="NAD(P)-bd_dom_sf"/>
</dbReference>
<dbReference type="RefSeq" id="XP_031009667.1">
    <property type="nucleotide sequence ID" value="XM_031145800.1"/>
</dbReference>
<dbReference type="AlphaFoldDB" id="A0A8H8U422"/>
<evidence type="ECO:0000313" key="7">
    <source>
        <dbReference type="Proteomes" id="UP000431533"/>
    </source>
</evidence>
<feature type="compositionally biased region" description="Polar residues" evidence="4">
    <location>
        <begin position="1"/>
        <end position="21"/>
    </location>
</feature>
<dbReference type="Gene3D" id="3.40.50.720">
    <property type="entry name" value="NAD(P)-binding Rossmann-like Domain"/>
    <property type="match status" value="2"/>
</dbReference>
<keyword evidence="3" id="KW-0520">NAD</keyword>
<reference evidence="6 7" key="1">
    <citation type="submission" date="2018-05" db="EMBL/GenBank/DDBJ databases">
        <title>Genome sequencing and assembly of the regulated plant pathogen Lachnellula willkommii and related sister species for the development of diagnostic species identification markers.</title>
        <authorList>
            <person name="Giroux E."/>
            <person name="Bilodeau G."/>
        </authorList>
    </citation>
    <scope>NUCLEOTIDE SEQUENCE [LARGE SCALE GENOMIC DNA]</scope>
    <source>
        <strain evidence="6 7">CBS 185.66</strain>
    </source>
</reference>
<feature type="region of interest" description="Disordered" evidence="4">
    <location>
        <begin position="1"/>
        <end position="23"/>
    </location>
</feature>
<gene>
    <name evidence="6" type="ORF">LHYA1_G000811</name>
</gene>
<dbReference type="OrthoDB" id="298012at2759"/>
<dbReference type="GO" id="GO:0016491">
    <property type="term" value="F:oxidoreductase activity"/>
    <property type="evidence" value="ECO:0007669"/>
    <property type="project" value="UniProtKB-KW"/>
</dbReference>
<accession>A0A8H8U422</accession>
<dbReference type="GO" id="GO:0051287">
    <property type="term" value="F:NAD binding"/>
    <property type="evidence" value="ECO:0007669"/>
    <property type="project" value="InterPro"/>
</dbReference>
<dbReference type="PROSITE" id="PS00671">
    <property type="entry name" value="D_2_HYDROXYACID_DH_3"/>
    <property type="match status" value="1"/>
</dbReference>
<evidence type="ECO:0000256" key="4">
    <source>
        <dbReference type="SAM" id="MobiDB-lite"/>
    </source>
</evidence>
<evidence type="ECO:0000259" key="5">
    <source>
        <dbReference type="Pfam" id="PF02826"/>
    </source>
</evidence>
<dbReference type="InterPro" id="IPR050418">
    <property type="entry name" value="D-iso_2-hydroxyacid_DH_PdxB"/>
</dbReference>
<proteinExistence type="inferred from homology"/>
<sequence>MNVLLSSRKNLPSSTTSTTIPGRTPFTEVLQTSTVIVITCPLIPETINLISHPEFSLMRPDALLINVARGGIVNEEALVDALKQARLKGTATDVFVEEPAGEANSVLLRELKKSPGGDAELEGRVVVSPHVAWYARSSIEKLRRVVGENIEAWVGREEGKVQFVGLGEFPAYN</sequence>
<comment type="caution">
    <text evidence="6">The sequence shown here is derived from an EMBL/GenBank/DDBJ whole genome shotgun (WGS) entry which is preliminary data.</text>
</comment>
<dbReference type="EMBL" id="QGMH01000003">
    <property type="protein sequence ID" value="TVY30883.1"/>
    <property type="molecule type" value="Genomic_DNA"/>
</dbReference>